<evidence type="ECO:0000313" key="2">
    <source>
        <dbReference type="EMBL" id="JAH12127.1"/>
    </source>
</evidence>
<feature type="compositionally biased region" description="Polar residues" evidence="1">
    <location>
        <begin position="18"/>
        <end position="39"/>
    </location>
</feature>
<evidence type="ECO:0000256" key="1">
    <source>
        <dbReference type="SAM" id="MobiDB-lite"/>
    </source>
</evidence>
<protein>
    <submittedName>
        <fullName evidence="2">Uncharacterized protein</fullName>
    </submittedName>
</protein>
<dbReference type="AlphaFoldDB" id="A0A0E9Q6G1"/>
<feature type="region of interest" description="Disordered" evidence="1">
    <location>
        <begin position="18"/>
        <end position="54"/>
    </location>
</feature>
<sequence>MAAFPSVAEASCRCLMDQTTGNRMAPQQSRSTRNSTSFHSPYSVVPSSVDSMMM</sequence>
<reference evidence="2" key="1">
    <citation type="submission" date="2014-11" db="EMBL/GenBank/DDBJ databases">
        <authorList>
            <person name="Amaro Gonzalez C."/>
        </authorList>
    </citation>
    <scope>NUCLEOTIDE SEQUENCE</scope>
</reference>
<feature type="compositionally biased region" description="Low complexity" evidence="1">
    <location>
        <begin position="40"/>
        <end position="54"/>
    </location>
</feature>
<name>A0A0E9Q6G1_ANGAN</name>
<accession>A0A0E9Q6G1</accession>
<organism evidence="2">
    <name type="scientific">Anguilla anguilla</name>
    <name type="common">European freshwater eel</name>
    <name type="synonym">Muraena anguilla</name>
    <dbReference type="NCBI Taxonomy" id="7936"/>
    <lineage>
        <taxon>Eukaryota</taxon>
        <taxon>Metazoa</taxon>
        <taxon>Chordata</taxon>
        <taxon>Craniata</taxon>
        <taxon>Vertebrata</taxon>
        <taxon>Euteleostomi</taxon>
        <taxon>Actinopterygii</taxon>
        <taxon>Neopterygii</taxon>
        <taxon>Teleostei</taxon>
        <taxon>Anguilliformes</taxon>
        <taxon>Anguillidae</taxon>
        <taxon>Anguilla</taxon>
    </lineage>
</organism>
<reference evidence="2" key="2">
    <citation type="journal article" date="2015" name="Fish Shellfish Immunol.">
        <title>Early steps in the European eel (Anguilla anguilla)-Vibrio vulnificus interaction in the gills: Role of the RtxA13 toxin.</title>
        <authorList>
            <person name="Callol A."/>
            <person name="Pajuelo D."/>
            <person name="Ebbesson L."/>
            <person name="Teles M."/>
            <person name="MacKenzie S."/>
            <person name="Amaro C."/>
        </authorList>
    </citation>
    <scope>NUCLEOTIDE SEQUENCE</scope>
</reference>
<dbReference type="EMBL" id="GBXM01096450">
    <property type="protein sequence ID" value="JAH12127.1"/>
    <property type="molecule type" value="Transcribed_RNA"/>
</dbReference>
<proteinExistence type="predicted"/>